<dbReference type="Proteomes" id="UP001055879">
    <property type="component" value="Linkage Group LG16"/>
</dbReference>
<dbReference type="EMBL" id="CM042062">
    <property type="protein sequence ID" value="KAI3669046.1"/>
    <property type="molecule type" value="Genomic_DNA"/>
</dbReference>
<evidence type="ECO:0000313" key="1">
    <source>
        <dbReference type="EMBL" id="KAI3669046.1"/>
    </source>
</evidence>
<comment type="caution">
    <text evidence="1">The sequence shown here is derived from an EMBL/GenBank/DDBJ whole genome shotgun (WGS) entry which is preliminary data.</text>
</comment>
<proteinExistence type="predicted"/>
<evidence type="ECO:0000313" key="2">
    <source>
        <dbReference type="Proteomes" id="UP001055879"/>
    </source>
</evidence>
<name>A0ACB8XKU9_ARCLA</name>
<reference evidence="1 2" key="2">
    <citation type="journal article" date="2022" name="Mol. Ecol. Resour.">
        <title>The genomes of chicory, endive, great burdock and yacon provide insights into Asteraceae paleo-polyploidization history and plant inulin production.</title>
        <authorList>
            <person name="Fan W."/>
            <person name="Wang S."/>
            <person name="Wang H."/>
            <person name="Wang A."/>
            <person name="Jiang F."/>
            <person name="Liu H."/>
            <person name="Zhao H."/>
            <person name="Xu D."/>
            <person name="Zhang Y."/>
        </authorList>
    </citation>
    <scope>NUCLEOTIDE SEQUENCE [LARGE SCALE GENOMIC DNA]</scope>
    <source>
        <strain evidence="2">cv. Niubang</strain>
    </source>
</reference>
<gene>
    <name evidence="1" type="ORF">L6452_40267</name>
</gene>
<organism evidence="1 2">
    <name type="scientific">Arctium lappa</name>
    <name type="common">Greater burdock</name>
    <name type="synonym">Lappa major</name>
    <dbReference type="NCBI Taxonomy" id="4217"/>
    <lineage>
        <taxon>Eukaryota</taxon>
        <taxon>Viridiplantae</taxon>
        <taxon>Streptophyta</taxon>
        <taxon>Embryophyta</taxon>
        <taxon>Tracheophyta</taxon>
        <taxon>Spermatophyta</taxon>
        <taxon>Magnoliopsida</taxon>
        <taxon>eudicotyledons</taxon>
        <taxon>Gunneridae</taxon>
        <taxon>Pentapetalae</taxon>
        <taxon>asterids</taxon>
        <taxon>campanulids</taxon>
        <taxon>Asterales</taxon>
        <taxon>Asteraceae</taxon>
        <taxon>Carduoideae</taxon>
        <taxon>Cardueae</taxon>
        <taxon>Arctiinae</taxon>
        <taxon>Arctium</taxon>
    </lineage>
</organism>
<keyword evidence="2" id="KW-1185">Reference proteome</keyword>
<reference evidence="2" key="1">
    <citation type="journal article" date="2022" name="Mol. Ecol. Resour.">
        <title>The genomes of chicory, endive, great burdock and yacon provide insights into Asteraceae palaeo-polyploidization history and plant inulin production.</title>
        <authorList>
            <person name="Fan W."/>
            <person name="Wang S."/>
            <person name="Wang H."/>
            <person name="Wang A."/>
            <person name="Jiang F."/>
            <person name="Liu H."/>
            <person name="Zhao H."/>
            <person name="Xu D."/>
            <person name="Zhang Y."/>
        </authorList>
    </citation>
    <scope>NUCLEOTIDE SEQUENCE [LARGE SCALE GENOMIC DNA]</scope>
    <source>
        <strain evidence="2">cv. Niubang</strain>
    </source>
</reference>
<accession>A0ACB8XKU9</accession>
<sequence length="212" mass="24477">MMKTSMKSQLQANISRDQKDIDEQIEALKGKDAKLEMKNTKLQEDLERLQRAYLRDGKTLSMLQDENGCLIDKVALVIVGKYISAWALSYQRGPRSSVLWRFHPSKGYEQWLRDVYYSLKKGWGLGTTREREFSFNSYVDSIEACSVTTHKGENPITEEILIERMTHVFQNTLSAMLEAMLENGQKHHEEEEIGEKEEDVVVTLPPKDKQCS</sequence>
<protein>
    <submittedName>
        <fullName evidence="1">Uncharacterized protein</fullName>
    </submittedName>
</protein>